<dbReference type="OrthoDB" id="9781413at2"/>
<dbReference type="NCBIfam" id="TIGR00099">
    <property type="entry name" value="Cof-subfamily"/>
    <property type="match status" value="1"/>
</dbReference>
<proteinExistence type="predicted"/>
<dbReference type="InterPro" id="IPR006379">
    <property type="entry name" value="HAD-SF_hydro_IIB"/>
</dbReference>
<accession>A0A3A9KSY4</accession>
<dbReference type="PANTHER" id="PTHR10000:SF23">
    <property type="entry name" value="5-AMINO-6-(5-PHOSPHO-D-RIBITYLAMINO)URACIL PHOSPHATASE YITU"/>
    <property type="match status" value="1"/>
</dbReference>
<dbReference type="RefSeq" id="WP_110935082.1">
    <property type="nucleotide sequence ID" value="NZ_KZ614146.1"/>
</dbReference>
<dbReference type="Gene3D" id="3.30.1240.10">
    <property type="match status" value="1"/>
</dbReference>
<dbReference type="SUPFAM" id="SSF56784">
    <property type="entry name" value="HAD-like"/>
    <property type="match status" value="1"/>
</dbReference>
<keyword evidence="2" id="KW-1185">Reference proteome</keyword>
<dbReference type="Pfam" id="PF08282">
    <property type="entry name" value="Hydrolase_3"/>
    <property type="match status" value="1"/>
</dbReference>
<dbReference type="CDD" id="cd07516">
    <property type="entry name" value="HAD_Pase"/>
    <property type="match status" value="1"/>
</dbReference>
<evidence type="ECO:0000313" key="1">
    <source>
        <dbReference type="EMBL" id="RKL67756.1"/>
    </source>
</evidence>
<dbReference type="Gene3D" id="3.40.50.1000">
    <property type="entry name" value="HAD superfamily/HAD-like"/>
    <property type="match status" value="1"/>
</dbReference>
<protein>
    <submittedName>
        <fullName evidence="1">Phosphatase</fullName>
    </submittedName>
</protein>
<dbReference type="SFLD" id="SFLDG01140">
    <property type="entry name" value="C2.B:_Phosphomannomutase_and_P"/>
    <property type="match status" value="1"/>
</dbReference>
<dbReference type="InterPro" id="IPR036412">
    <property type="entry name" value="HAD-like_sf"/>
</dbReference>
<dbReference type="NCBIfam" id="TIGR01484">
    <property type="entry name" value="HAD-SF-IIB"/>
    <property type="match status" value="1"/>
</dbReference>
<dbReference type="Proteomes" id="UP000281498">
    <property type="component" value="Unassembled WGS sequence"/>
</dbReference>
<dbReference type="InterPro" id="IPR023214">
    <property type="entry name" value="HAD_sf"/>
</dbReference>
<dbReference type="SFLD" id="SFLDS00003">
    <property type="entry name" value="Haloacid_Dehalogenase"/>
    <property type="match status" value="1"/>
</dbReference>
<reference evidence="1 2" key="1">
    <citation type="submission" date="2017-10" db="EMBL/GenBank/DDBJ databases">
        <title>Bacillus sp. nov., a halophilic bacterium isolated from a Keqin Lake.</title>
        <authorList>
            <person name="Wang H."/>
        </authorList>
    </citation>
    <scope>NUCLEOTIDE SEQUENCE [LARGE SCALE GENOMIC DNA]</scope>
    <source>
        <strain evidence="1 2">KCTC 13187</strain>
    </source>
</reference>
<name>A0A3A9KSY4_9BACI</name>
<gene>
    <name evidence="1" type="ORF">CR203_10445</name>
</gene>
<dbReference type="GO" id="GO:0000287">
    <property type="term" value="F:magnesium ion binding"/>
    <property type="evidence" value="ECO:0007669"/>
    <property type="project" value="TreeGrafter"/>
</dbReference>
<dbReference type="PANTHER" id="PTHR10000">
    <property type="entry name" value="PHOSPHOSERINE PHOSPHATASE"/>
    <property type="match status" value="1"/>
</dbReference>
<dbReference type="GO" id="GO:0016791">
    <property type="term" value="F:phosphatase activity"/>
    <property type="evidence" value="ECO:0007669"/>
    <property type="project" value="TreeGrafter"/>
</dbReference>
<sequence length="275" mass="31023">MKPYLIAVDLDGTLLTDDKVISRRNHSALTQLKELGHKIVIATGRPYRASSQYYQELFLDSPMVNFNGAFIHHPVAPALFPTIHSPLDKETAKTIIETCEALQVKNMMVEVMDDYYLRHLNRGFAEAFTVNQTPSDSGNLHQLIKRDPTSILIQPEDDQHQSIKQLLKDAHAEVIEQRSWGAPWHVIEIIKAGLHKAVGLKEIVKYYNIPQERVIAFGDEDNDLEMLEFAGHGIAMGNAIDELKNVANETTDTNEKDGIAVYLEDYFSLKNGKDV</sequence>
<dbReference type="GO" id="GO:0005829">
    <property type="term" value="C:cytosol"/>
    <property type="evidence" value="ECO:0007669"/>
    <property type="project" value="TreeGrafter"/>
</dbReference>
<dbReference type="PROSITE" id="PS01228">
    <property type="entry name" value="COF_1"/>
    <property type="match status" value="1"/>
</dbReference>
<dbReference type="AlphaFoldDB" id="A0A3A9KSY4"/>
<dbReference type="EMBL" id="PDOE01000003">
    <property type="protein sequence ID" value="RKL67756.1"/>
    <property type="molecule type" value="Genomic_DNA"/>
</dbReference>
<evidence type="ECO:0000313" key="2">
    <source>
        <dbReference type="Proteomes" id="UP000281498"/>
    </source>
</evidence>
<organism evidence="1 2">
    <name type="scientific">Salipaludibacillus neizhouensis</name>
    <dbReference type="NCBI Taxonomy" id="885475"/>
    <lineage>
        <taxon>Bacteria</taxon>
        <taxon>Bacillati</taxon>
        <taxon>Bacillota</taxon>
        <taxon>Bacilli</taxon>
        <taxon>Bacillales</taxon>
        <taxon>Bacillaceae</taxon>
    </lineage>
</organism>
<comment type="caution">
    <text evidence="1">The sequence shown here is derived from an EMBL/GenBank/DDBJ whole genome shotgun (WGS) entry which is preliminary data.</text>
</comment>
<dbReference type="InterPro" id="IPR000150">
    <property type="entry name" value="Cof"/>
</dbReference>